<comment type="caution">
    <text evidence="18">The sequence shown here is derived from an EMBL/GenBank/DDBJ whole genome shotgun (WGS) entry which is preliminary data.</text>
</comment>
<dbReference type="InterPro" id="IPR054765">
    <property type="entry name" value="SLBB_dom"/>
</dbReference>
<dbReference type="Pfam" id="PF02563">
    <property type="entry name" value="Poly_export"/>
    <property type="match status" value="1"/>
</dbReference>
<feature type="signal peptide" evidence="15">
    <location>
        <begin position="1"/>
        <end position="24"/>
    </location>
</feature>
<feature type="domain" description="SLBB" evidence="17">
    <location>
        <begin position="131"/>
        <end position="210"/>
    </location>
</feature>
<dbReference type="InterPro" id="IPR049712">
    <property type="entry name" value="Poly_export"/>
</dbReference>
<keyword evidence="12" id="KW-0564">Palmitate</keyword>
<comment type="similarity">
    <text evidence="2">Belongs to the BexD/CtrA/VexA family.</text>
</comment>
<evidence type="ECO:0000256" key="7">
    <source>
        <dbReference type="ARBA" id="ARBA00022729"/>
    </source>
</evidence>
<name>A0ABN1HPH5_9SPHN</name>
<evidence type="ECO:0000256" key="3">
    <source>
        <dbReference type="ARBA" id="ARBA00022448"/>
    </source>
</evidence>
<evidence type="ECO:0000256" key="14">
    <source>
        <dbReference type="ARBA" id="ARBA00023288"/>
    </source>
</evidence>
<evidence type="ECO:0000256" key="10">
    <source>
        <dbReference type="ARBA" id="ARBA00023114"/>
    </source>
</evidence>
<accession>A0ABN1HPH5</accession>
<keyword evidence="6" id="KW-0812">Transmembrane</keyword>
<evidence type="ECO:0000259" key="16">
    <source>
        <dbReference type="Pfam" id="PF02563"/>
    </source>
</evidence>
<proteinExistence type="inferred from homology"/>
<dbReference type="PANTHER" id="PTHR33619:SF3">
    <property type="entry name" value="POLYSACCHARIDE EXPORT PROTEIN GFCE-RELATED"/>
    <property type="match status" value="1"/>
</dbReference>
<keyword evidence="3" id="KW-0813">Transport</keyword>
<evidence type="ECO:0000313" key="18">
    <source>
        <dbReference type="EMBL" id="GAA0661660.1"/>
    </source>
</evidence>
<comment type="subcellular location">
    <subcellularLocation>
        <location evidence="1">Cell outer membrane</location>
        <topology evidence="1">Multi-pass membrane protein</topology>
    </subcellularLocation>
</comment>
<evidence type="ECO:0000256" key="6">
    <source>
        <dbReference type="ARBA" id="ARBA00022692"/>
    </source>
</evidence>
<evidence type="ECO:0000256" key="9">
    <source>
        <dbReference type="ARBA" id="ARBA00023065"/>
    </source>
</evidence>
<evidence type="ECO:0000313" key="19">
    <source>
        <dbReference type="Proteomes" id="UP001500238"/>
    </source>
</evidence>
<keyword evidence="19" id="KW-1185">Reference proteome</keyword>
<dbReference type="InterPro" id="IPR003715">
    <property type="entry name" value="Poly_export_N"/>
</dbReference>
<evidence type="ECO:0000259" key="17">
    <source>
        <dbReference type="Pfam" id="PF22461"/>
    </source>
</evidence>
<feature type="chain" id="PRO_5045233229" evidence="15">
    <location>
        <begin position="25"/>
        <end position="238"/>
    </location>
</feature>
<evidence type="ECO:0000256" key="5">
    <source>
        <dbReference type="ARBA" id="ARBA00022597"/>
    </source>
</evidence>
<keyword evidence="9" id="KW-0406">Ion transport</keyword>
<dbReference type="Pfam" id="PF22461">
    <property type="entry name" value="SLBB_2"/>
    <property type="match status" value="1"/>
</dbReference>
<dbReference type="PROSITE" id="PS51257">
    <property type="entry name" value="PROKAR_LIPOPROTEIN"/>
    <property type="match status" value="1"/>
</dbReference>
<keyword evidence="5" id="KW-0762">Sugar transport</keyword>
<keyword evidence="8" id="KW-0625">Polysaccharide transport</keyword>
<keyword evidence="4" id="KW-1134">Transmembrane beta strand</keyword>
<evidence type="ECO:0000256" key="11">
    <source>
        <dbReference type="ARBA" id="ARBA00023136"/>
    </source>
</evidence>
<dbReference type="Gene3D" id="3.10.560.10">
    <property type="entry name" value="Outer membrane lipoprotein wza domain like"/>
    <property type="match status" value="1"/>
</dbReference>
<keyword evidence="7 15" id="KW-0732">Signal</keyword>
<evidence type="ECO:0000256" key="2">
    <source>
        <dbReference type="ARBA" id="ARBA00009450"/>
    </source>
</evidence>
<dbReference type="PANTHER" id="PTHR33619">
    <property type="entry name" value="POLYSACCHARIDE EXPORT PROTEIN GFCE-RELATED"/>
    <property type="match status" value="1"/>
</dbReference>
<protein>
    <submittedName>
        <fullName evidence="18">Polysaccharide biosynthesis/export family protein</fullName>
    </submittedName>
</protein>
<evidence type="ECO:0000256" key="12">
    <source>
        <dbReference type="ARBA" id="ARBA00023139"/>
    </source>
</evidence>
<evidence type="ECO:0000256" key="4">
    <source>
        <dbReference type="ARBA" id="ARBA00022452"/>
    </source>
</evidence>
<keyword evidence="10" id="KW-0626">Porin</keyword>
<dbReference type="Proteomes" id="UP001500238">
    <property type="component" value="Unassembled WGS sequence"/>
</dbReference>
<feature type="domain" description="Polysaccharide export protein N-terminal" evidence="16">
    <location>
        <begin position="51"/>
        <end position="125"/>
    </location>
</feature>
<gene>
    <name evidence="18" type="ORF">GCM10009102_08090</name>
</gene>
<reference evidence="18 19" key="1">
    <citation type="journal article" date="2019" name="Int. J. Syst. Evol. Microbiol.">
        <title>The Global Catalogue of Microorganisms (GCM) 10K type strain sequencing project: providing services to taxonomists for standard genome sequencing and annotation.</title>
        <authorList>
            <consortium name="The Broad Institute Genomics Platform"/>
            <consortium name="The Broad Institute Genome Sequencing Center for Infectious Disease"/>
            <person name="Wu L."/>
            <person name="Ma J."/>
        </authorList>
    </citation>
    <scope>NUCLEOTIDE SEQUENCE [LARGE SCALE GENOMIC DNA]</scope>
    <source>
        <strain evidence="18 19">JCM 14603</strain>
    </source>
</reference>
<dbReference type="EMBL" id="BAAAES010000005">
    <property type="protein sequence ID" value="GAA0661660.1"/>
    <property type="molecule type" value="Genomic_DNA"/>
</dbReference>
<evidence type="ECO:0000256" key="1">
    <source>
        <dbReference type="ARBA" id="ARBA00004571"/>
    </source>
</evidence>
<keyword evidence="13" id="KW-0998">Cell outer membrane</keyword>
<organism evidence="18 19">
    <name type="scientific">Sphingomonas insulae</name>
    <dbReference type="NCBI Taxonomy" id="424800"/>
    <lineage>
        <taxon>Bacteria</taxon>
        <taxon>Pseudomonadati</taxon>
        <taxon>Pseudomonadota</taxon>
        <taxon>Alphaproteobacteria</taxon>
        <taxon>Sphingomonadales</taxon>
        <taxon>Sphingomonadaceae</taxon>
        <taxon>Sphingomonas</taxon>
    </lineage>
</organism>
<evidence type="ECO:0000256" key="15">
    <source>
        <dbReference type="SAM" id="SignalP"/>
    </source>
</evidence>
<keyword evidence="11" id="KW-0472">Membrane</keyword>
<dbReference type="RefSeq" id="WP_163956498.1">
    <property type="nucleotide sequence ID" value="NZ_BAAAES010000005.1"/>
</dbReference>
<evidence type="ECO:0000256" key="8">
    <source>
        <dbReference type="ARBA" id="ARBA00023047"/>
    </source>
</evidence>
<keyword evidence="14" id="KW-0449">Lipoprotein</keyword>
<evidence type="ECO:0000256" key="13">
    <source>
        <dbReference type="ARBA" id="ARBA00023237"/>
    </source>
</evidence>
<sequence length="238" mass="25365">MSITRLLSGLAGALVLASCADAPALVGRPGLTIVSQEHELPPPATVDLISEPRSYVIGPLDRLSVDVYGIAELSRSIQVDPSGRIAMPLIGAMDASGKTPATLGADIARRLGARYVRDPQVTVNLTETVSQVVTVEGAVKTPGLYPVTGRMTLIRAIARAEGTTQYARENYVVVMRRVNNRDMAALYDLRAIRQGMYADPQIYANDIVLVGESSARRVFSDIVSVSPLLAAPLVALLN</sequence>